<organism evidence="2 3">
    <name type="scientific">Octopus vulgaris</name>
    <name type="common">Common octopus</name>
    <dbReference type="NCBI Taxonomy" id="6645"/>
    <lineage>
        <taxon>Eukaryota</taxon>
        <taxon>Metazoa</taxon>
        <taxon>Spiralia</taxon>
        <taxon>Lophotrochozoa</taxon>
        <taxon>Mollusca</taxon>
        <taxon>Cephalopoda</taxon>
        <taxon>Coleoidea</taxon>
        <taxon>Octopodiformes</taxon>
        <taxon>Octopoda</taxon>
        <taxon>Incirrata</taxon>
        <taxon>Octopodidae</taxon>
        <taxon>Octopus</taxon>
    </lineage>
</organism>
<name>A0AA36AFW9_OCTVU</name>
<evidence type="ECO:0008006" key="4">
    <source>
        <dbReference type="Google" id="ProtNLM"/>
    </source>
</evidence>
<dbReference type="Pfam" id="PF02466">
    <property type="entry name" value="Tim17"/>
    <property type="match status" value="1"/>
</dbReference>
<proteinExistence type="predicted"/>
<protein>
    <recommendedName>
        <fullName evidence="4">Transmembrane protein 135</fullName>
    </recommendedName>
</protein>
<keyword evidence="1" id="KW-0732">Signal</keyword>
<sequence length="299" mass="34138">MVLMFSVVSAVFLYLYKSKGGLSTSVASVIRFFVGAEEHADSTEDSYCENEQNLGASPLKYNSNKYLEYIKSLKKRFEQSPRHPLCKHNDGCIHYILRGFSKMAGVGFGLQIAVKLVPNVIRILRKPTLFLQLIWHQNNLKLGAFLGLFSTVFRGSNCALRWLRQKDSSVNGFVAGFLAGWSMLCYKSSTLALYSAMKLLQVLYFKGVEKKAVPHIHWADIFLYTLSTAFIFHVAIFEPHNLRPSYWKFLLRVTNNKLGEINRQILNAFQTKASELLPDFWPNYNPAFTNLIKPDHLAH</sequence>
<accession>A0AA36AFW9</accession>
<feature type="chain" id="PRO_5041211602" description="Transmembrane protein 135" evidence="1">
    <location>
        <begin position="21"/>
        <end position="299"/>
    </location>
</feature>
<reference evidence="2" key="1">
    <citation type="submission" date="2023-08" db="EMBL/GenBank/DDBJ databases">
        <authorList>
            <person name="Alioto T."/>
            <person name="Alioto T."/>
            <person name="Gomez Garrido J."/>
        </authorList>
    </citation>
    <scope>NUCLEOTIDE SEQUENCE</scope>
</reference>
<feature type="signal peptide" evidence="1">
    <location>
        <begin position="1"/>
        <end position="20"/>
    </location>
</feature>
<evidence type="ECO:0000313" key="3">
    <source>
        <dbReference type="Proteomes" id="UP001162480"/>
    </source>
</evidence>
<evidence type="ECO:0000313" key="2">
    <source>
        <dbReference type="EMBL" id="CAI9715410.1"/>
    </source>
</evidence>
<evidence type="ECO:0000256" key="1">
    <source>
        <dbReference type="SAM" id="SignalP"/>
    </source>
</evidence>
<dbReference type="EMBL" id="OX597814">
    <property type="protein sequence ID" value="CAI9715410.1"/>
    <property type="molecule type" value="Genomic_DNA"/>
</dbReference>
<dbReference type="Proteomes" id="UP001162480">
    <property type="component" value="Chromosome 1"/>
</dbReference>
<keyword evidence="3" id="KW-1185">Reference proteome</keyword>
<dbReference type="PANTHER" id="PTHR12459:SF15">
    <property type="entry name" value="TRANSMEMBRANE PROTEIN 135"/>
    <property type="match status" value="1"/>
</dbReference>
<dbReference type="AlphaFoldDB" id="A0AA36AFW9"/>
<gene>
    <name evidence="2" type="ORF">OCTVUL_1B013167</name>
</gene>
<dbReference type="PANTHER" id="PTHR12459">
    <property type="entry name" value="TRANSMEMBRANE PROTEIN 135-RELATED"/>
    <property type="match status" value="1"/>
</dbReference>
<dbReference type="InterPro" id="IPR026749">
    <property type="entry name" value="Tmem135"/>
</dbReference>